<evidence type="ECO:0000313" key="1">
    <source>
        <dbReference type="EMBL" id="KXJ89680.1"/>
    </source>
</evidence>
<dbReference type="AlphaFoldDB" id="A0A136IXE9"/>
<sequence length="149" mass="16701">MMTGGMIWATPAQQCVCSHAPWSFEHCIFWSIVDCFGFNICSPRNTVLVSRRLTTRLRHGYAFMRMVVPMYTGCISIHRWTDGAEPAAALTACRPKFDSGVMLACDYKRKRPTSDRALDVKVVSIPNVKLAAYASYTPGMPGRPFLFVL</sequence>
<protein>
    <submittedName>
        <fullName evidence="1">Uncharacterized protein</fullName>
    </submittedName>
</protein>
<keyword evidence="2" id="KW-1185">Reference proteome</keyword>
<proteinExistence type="predicted"/>
<organism evidence="1 2">
    <name type="scientific">Microdochium bolleyi</name>
    <dbReference type="NCBI Taxonomy" id="196109"/>
    <lineage>
        <taxon>Eukaryota</taxon>
        <taxon>Fungi</taxon>
        <taxon>Dikarya</taxon>
        <taxon>Ascomycota</taxon>
        <taxon>Pezizomycotina</taxon>
        <taxon>Sordariomycetes</taxon>
        <taxon>Xylariomycetidae</taxon>
        <taxon>Xylariales</taxon>
        <taxon>Microdochiaceae</taxon>
        <taxon>Microdochium</taxon>
    </lineage>
</organism>
<gene>
    <name evidence="1" type="ORF">Micbo1qcDRAFT_10066</name>
</gene>
<reference evidence="2" key="1">
    <citation type="submission" date="2016-02" db="EMBL/GenBank/DDBJ databases">
        <title>Draft genome sequence of Microdochium bolleyi, a fungal endophyte of beachgrass.</title>
        <authorList>
            <consortium name="DOE Joint Genome Institute"/>
            <person name="David A.S."/>
            <person name="May G."/>
            <person name="Haridas S."/>
            <person name="Lim J."/>
            <person name="Wang M."/>
            <person name="Labutti K."/>
            <person name="Lipzen A."/>
            <person name="Barry K."/>
            <person name="Grigoriev I.V."/>
        </authorList>
    </citation>
    <scope>NUCLEOTIDE SEQUENCE [LARGE SCALE GENOMIC DNA]</scope>
    <source>
        <strain evidence="2">J235TASD1</strain>
    </source>
</reference>
<evidence type="ECO:0000313" key="2">
    <source>
        <dbReference type="Proteomes" id="UP000070501"/>
    </source>
</evidence>
<dbReference type="EMBL" id="KQ964254">
    <property type="protein sequence ID" value="KXJ89680.1"/>
    <property type="molecule type" value="Genomic_DNA"/>
</dbReference>
<dbReference type="Proteomes" id="UP000070501">
    <property type="component" value="Unassembled WGS sequence"/>
</dbReference>
<accession>A0A136IXE9</accession>
<dbReference type="InParanoid" id="A0A136IXE9"/>
<name>A0A136IXE9_9PEZI</name>